<sequence length="292" mass="30951">MLLVLLAPQAPPGVVPFDGNTCTLDGDIFREGRVGIGATGAPQSVLDVQSSDSGVLVPRLGEGSVITPLPGMVIFDTDDQKLKYYDGAAWVTVDEPEVSDAGQIKINGFNTTGVTQQPEFEIPASPENAPLTFVRIVYDGLDVNDNPSSTVQPGNIVLAAPPTTSFPANGPTDSTAIYDTATDRFIENSVEGQVNIWRVDFNYSERAGNGGTTFVVRLENPNPQSTFVIESALTVTGDNANDQREISIVLITIADSLSLPSPQYDGGYEISIGADDAARVTVTSVTRISLRT</sequence>
<name>A0A919CHF8_9GAMM</name>
<reference evidence="1" key="2">
    <citation type="submission" date="2020-09" db="EMBL/GenBank/DDBJ databases">
        <authorList>
            <person name="Sun Q."/>
            <person name="Kim S."/>
        </authorList>
    </citation>
    <scope>NUCLEOTIDE SEQUENCE</scope>
    <source>
        <strain evidence="1">KCTC 23430</strain>
    </source>
</reference>
<dbReference type="Proteomes" id="UP000644693">
    <property type="component" value="Unassembled WGS sequence"/>
</dbReference>
<comment type="caution">
    <text evidence="1">The sequence shown here is derived from an EMBL/GenBank/DDBJ whole genome shotgun (WGS) entry which is preliminary data.</text>
</comment>
<organism evidence="1 2">
    <name type="scientific">Parahalioglobus pacificus</name>
    <dbReference type="NCBI Taxonomy" id="930806"/>
    <lineage>
        <taxon>Bacteria</taxon>
        <taxon>Pseudomonadati</taxon>
        <taxon>Pseudomonadota</taxon>
        <taxon>Gammaproteobacteria</taxon>
        <taxon>Cellvibrionales</taxon>
        <taxon>Halieaceae</taxon>
        <taxon>Parahalioglobus</taxon>
    </lineage>
</organism>
<evidence type="ECO:0000313" key="2">
    <source>
        <dbReference type="Proteomes" id="UP000644693"/>
    </source>
</evidence>
<protein>
    <submittedName>
        <fullName evidence="1">Uncharacterized protein</fullName>
    </submittedName>
</protein>
<accession>A0A919CHF8</accession>
<gene>
    <name evidence="1" type="ORF">GCM10007053_01660</name>
</gene>
<evidence type="ECO:0000313" key="1">
    <source>
        <dbReference type="EMBL" id="GHD25619.1"/>
    </source>
</evidence>
<dbReference type="EMBL" id="BMYM01000001">
    <property type="protein sequence ID" value="GHD25619.1"/>
    <property type="molecule type" value="Genomic_DNA"/>
</dbReference>
<dbReference type="AlphaFoldDB" id="A0A919CHF8"/>
<reference evidence="1" key="1">
    <citation type="journal article" date="2014" name="Int. J. Syst. Evol. Microbiol.">
        <title>Complete genome sequence of Corynebacterium casei LMG S-19264T (=DSM 44701T), isolated from a smear-ripened cheese.</title>
        <authorList>
            <consortium name="US DOE Joint Genome Institute (JGI-PGF)"/>
            <person name="Walter F."/>
            <person name="Albersmeier A."/>
            <person name="Kalinowski J."/>
            <person name="Ruckert C."/>
        </authorList>
    </citation>
    <scope>NUCLEOTIDE SEQUENCE</scope>
    <source>
        <strain evidence="1">KCTC 23430</strain>
    </source>
</reference>
<proteinExistence type="predicted"/>
<keyword evidence="2" id="KW-1185">Reference proteome</keyword>
<dbReference type="RefSeq" id="WP_189477444.1">
    <property type="nucleotide sequence ID" value="NZ_BMYM01000001.1"/>
</dbReference>